<dbReference type="Proteomes" id="UP000034246">
    <property type="component" value="Unassembled WGS sequence"/>
</dbReference>
<sequence length="188" mass="21741">MIENPPSLEGYVPDKKPNEKLELRSDLVPVVSRISEIIPPPLVWSFYSSAPSETGGRVIFPYHRVDTSLTESRDYTVHIRRSDSIEKSRRYYKLASTEAFKTLLWVEIGFQGLSNLLKSPAARNWSVLGSGSYSEDDNEEIIEKRYKQAKKLYENCLGEFAKYRKEKNIEDDLFSQFKAENLIYPFNS</sequence>
<comment type="caution">
    <text evidence="1">The sequence shown here is derived from an EMBL/GenBank/DDBJ whole genome shotgun (WGS) entry which is preliminary data.</text>
</comment>
<accession>A0A0G0N399</accession>
<dbReference type="STRING" id="1618550.UT39_C0016G0004"/>
<reference evidence="1 2" key="1">
    <citation type="journal article" date="2015" name="Nature">
        <title>rRNA introns, odd ribosomes, and small enigmatic genomes across a large radiation of phyla.</title>
        <authorList>
            <person name="Brown C.T."/>
            <person name="Hug L.A."/>
            <person name="Thomas B.C."/>
            <person name="Sharon I."/>
            <person name="Castelle C.J."/>
            <person name="Singh A."/>
            <person name="Wilkins M.J."/>
            <person name="Williams K.H."/>
            <person name="Banfield J.F."/>
        </authorList>
    </citation>
    <scope>NUCLEOTIDE SEQUENCE [LARGE SCALE GENOMIC DNA]</scope>
</reference>
<evidence type="ECO:0000313" key="1">
    <source>
        <dbReference type="EMBL" id="KKR10699.1"/>
    </source>
</evidence>
<protein>
    <submittedName>
        <fullName evidence="1">Uncharacterized protein</fullName>
    </submittedName>
</protein>
<proteinExistence type="predicted"/>
<organism evidence="1 2">
    <name type="scientific">Candidatus Woesebacteria bacterium GW2011_GWA1_39_21</name>
    <dbReference type="NCBI Taxonomy" id="1618550"/>
    <lineage>
        <taxon>Bacteria</taxon>
        <taxon>Candidatus Woeseibacteriota</taxon>
    </lineage>
</organism>
<dbReference type="AlphaFoldDB" id="A0A0G0N399"/>
<dbReference type="EMBL" id="LBWP01000016">
    <property type="protein sequence ID" value="KKR10699.1"/>
    <property type="molecule type" value="Genomic_DNA"/>
</dbReference>
<evidence type="ECO:0000313" key="2">
    <source>
        <dbReference type="Proteomes" id="UP000034246"/>
    </source>
</evidence>
<gene>
    <name evidence="1" type="ORF">UT39_C0016G0004</name>
</gene>
<name>A0A0G0N399_9BACT</name>